<evidence type="ECO:0000313" key="7">
    <source>
        <dbReference type="Proteomes" id="UP001218364"/>
    </source>
</evidence>
<dbReference type="SUPFAM" id="SSF56317">
    <property type="entry name" value="Carbon-nitrogen hydrolase"/>
    <property type="match status" value="1"/>
</dbReference>
<keyword evidence="6" id="KW-1185">Reference proteome</keyword>
<organism evidence="4 6">
    <name type="scientific">Phaeobacter gallaeciensis</name>
    <dbReference type="NCBI Taxonomy" id="60890"/>
    <lineage>
        <taxon>Bacteria</taxon>
        <taxon>Pseudomonadati</taxon>
        <taxon>Pseudomonadota</taxon>
        <taxon>Alphaproteobacteria</taxon>
        <taxon>Rhodobacterales</taxon>
        <taxon>Roseobacteraceae</taxon>
        <taxon>Phaeobacter</taxon>
    </lineage>
</organism>
<dbReference type="OrthoDB" id="9811121at2"/>
<keyword evidence="2 4" id="KW-0378">Hydrolase</keyword>
<gene>
    <name evidence="4" type="ORF">JL2886_02333</name>
    <name evidence="5" type="ORF">PXK24_10950</name>
</gene>
<dbReference type="AlphaFoldDB" id="A0A1B0ZSS5"/>
<protein>
    <submittedName>
        <fullName evidence="4">Amidohydrolase</fullName>
    </submittedName>
    <submittedName>
        <fullName evidence="5">Carbon-nitrogen hydrolase family protein</fullName>
    </submittedName>
</protein>
<dbReference type="Proteomes" id="UP001218364">
    <property type="component" value="Unassembled WGS sequence"/>
</dbReference>
<feature type="domain" description="CN hydrolase" evidence="3">
    <location>
        <begin position="1"/>
        <end position="254"/>
    </location>
</feature>
<dbReference type="InterPro" id="IPR036526">
    <property type="entry name" value="C-N_Hydrolase_sf"/>
</dbReference>
<dbReference type="InterPro" id="IPR003010">
    <property type="entry name" value="C-N_Hydrolase"/>
</dbReference>
<dbReference type="PANTHER" id="PTHR23088:SF27">
    <property type="entry name" value="DEAMINATED GLUTATHIONE AMIDASE"/>
    <property type="match status" value="1"/>
</dbReference>
<dbReference type="Gene3D" id="3.60.110.10">
    <property type="entry name" value="Carbon-nitrogen hydrolase"/>
    <property type="match status" value="1"/>
</dbReference>
<comment type="similarity">
    <text evidence="1">Belongs to the carbon-nitrogen hydrolase superfamily. NIT1/NIT2 family.</text>
</comment>
<evidence type="ECO:0000256" key="1">
    <source>
        <dbReference type="ARBA" id="ARBA00010613"/>
    </source>
</evidence>
<dbReference type="CDD" id="cd07572">
    <property type="entry name" value="nit"/>
    <property type="match status" value="1"/>
</dbReference>
<evidence type="ECO:0000313" key="6">
    <source>
        <dbReference type="Proteomes" id="UP000092565"/>
    </source>
</evidence>
<reference evidence="5 7" key="2">
    <citation type="submission" date="2023-02" db="EMBL/GenBank/DDBJ databases">
        <title>Population genomics of bacteria associated with diatom.</title>
        <authorList>
            <person name="Xie J."/>
            <person name="Wang H."/>
        </authorList>
    </citation>
    <scope>NUCLEOTIDE SEQUENCE [LARGE SCALE GENOMIC DNA]</scope>
    <source>
        <strain evidence="5 7">PT47_8</strain>
    </source>
</reference>
<dbReference type="PANTHER" id="PTHR23088">
    <property type="entry name" value="NITRILASE-RELATED"/>
    <property type="match status" value="1"/>
</dbReference>
<dbReference type="EMBL" id="JARCJK010000004">
    <property type="protein sequence ID" value="MDE4166215.1"/>
    <property type="molecule type" value="Genomic_DNA"/>
</dbReference>
<evidence type="ECO:0000313" key="5">
    <source>
        <dbReference type="EMBL" id="MDE4166215.1"/>
    </source>
</evidence>
<dbReference type="Pfam" id="PF00795">
    <property type="entry name" value="CN_hydrolase"/>
    <property type="match status" value="1"/>
</dbReference>
<dbReference type="Proteomes" id="UP000092565">
    <property type="component" value="Chromosome"/>
</dbReference>
<evidence type="ECO:0000313" key="4">
    <source>
        <dbReference type="EMBL" id="ANP37222.1"/>
    </source>
</evidence>
<dbReference type="EMBL" id="CP015124">
    <property type="protein sequence ID" value="ANP37222.1"/>
    <property type="molecule type" value="Genomic_DNA"/>
</dbReference>
<dbReference type="InterPro" id="IPR045254">
    <property type="entry name" value="Nit1/2_C-N_Hydrolase"/>
</dbReference>
<name>A0A1B0ZSS5_9RHOB</name>
<sequence length="276" mass="29729">MRAALLQMTSSDDPAENLDSVRAMMATAVAEGAGFVLTPEVTNCLSTSRAHQKAVLHHEEDDPTLAALRDEAAKLGVWMVLGSLGIKTHDADGRFANRQFLIGPDGGIVARYDKIHMFDVEVTPEETYRESDGYRPGTRAVLAETPFARIGMTICYDVRFPHLHRTLAQAGAQVLTVPAAFSHVTGAAHWHTLLQARAIETGCYVLAPAQTGTHPASRGASRRTFGHSLVVAPWGEILADAGTDPGVVCVDLDMGKVAEARKRVPALTHDREFDGP</sequence>
<dbReference type="InterPro" id="IPR001110">
    <property type="entry name" value="UPF0012_CS"/>
</dbReference>
<evidence type="ECO:0000256" key="2">
    <source>
        <dbReference type="ARBA" id="ARBA00022801"/>
    </source>
</evidence>
<reference evidence="4 6" key="1">
    <citation type="submission" date="2016-04" db="EMBL/GenBank/DDBJ databases">
        <authorList>
            <person name="Evans L.H."/>
            <person name="Alamgir A."/>
            <person name="Owens N."/>
            <person name="Weber N.D."/>
            <person name="Virtaneva K."/>
            <person name="Barbian K."/>
            <person name="Babar A."/>
            <person name="Rosenke K."/>
        </authorList>
    </citation>
    <scope>NUCLEOTIDE SEQUENCE [LARGE SCALE GENOMIC DNA]</scope>
    <source>
        <strain evidence="4 6">JL2886</strain>
    </source>
</reference>
<dbReference type="PROSITE" id="PS50263">
    <property type="entry name" value="CN_HYDROLASE"/>
    <property type="match status" value="1"/>
</dbReference>
<dbReference type="PATRIC" id="fig|60890.4.peg.2260"/>
<proteinExistence type="inferred from homology"/>
<dbReference type="PROSITE" id="PS01227">
    <property type="entry name" value="UPF0012"/>
    <property type="match status" value="1"/>
</dbReference>
<accession>A0A1B0ZSS5</accession>
<dbReference type="RefSeq" id="WP_065272071.1">
    <property type="nucleotide sequence ID" value="NZ_CP015124.1"/>
</dbReference>
<evidence type="ECO:0000259" key="3">
    <source>
        <dbReference type="PROSITE" id="PS50263"/>
    </source>
</evidence>
<dbReference type="GO" id="GO:0016811">
    <property type="term" value="F:hydrolase activity, acting on carbon-nitrogen (but not peptide) bonds, in linear amides"/>
    <property type="evidence" value="ECO:0007669"/>
    <property type="project" value="InterPro"/>
</dbReference>